<dbReference type="EMBL" id="CSAD01000573">
    <property type="protein sequence ID" value="COW16787.1"/>
    <property type="molecule type" value="Genomic_DNA"/>
</dbReference>
<evidence type="ECO:0000313" key="6">
    <source>
        <dbReference type="Proteomes" id="UP000048289"/>
    </source>
</evidence>
<gene>
    <name evidence="3" type="ORF">ERS007679_03278</name>
    <name evidence="1" type="ORF">ERS007681_04028</name>
    <name evidence="2" type="ORF">ERS007703_02412</name>
</gene>
<dbReference type="AlphaFoldDB" id="A0A0U0RLV8"/>
<accession>A0A0U0RLV8</accession>
<evidence type="ECO:0000313" key="5">
    <source>
        <dbReference type="Proteomes" id="UP000045842"/>
    </source>
</evidence>
<proteinExistence type="predicted"/>
<evidence type="ECO:0000313" key="1">
    <source>
        <dbReference type="EMBL" id="CFE46341.1"/>
    </source>
</evidence>
<organism evidence="2 4">
    <name type="scientific">Mycobacterium tuberculosis</name>
    <dbReference type="NCBI Taxonomy" id="1773"/>
    <lineage>
        <taxon>Bacteria</taxon>
        <taxon>Bacillati</taxon>
        <taxon>Actinomycetota</taxon>
        <taxon>Actinomycetes</taxon>
        <taxon>Mycobacteriales</taxon>
        <taxon>Mycobacteriaceae</taxon>
        <taxon>Mycobacterium</taxon>
        <taxon>Mycobacterium tuberculosis complex</taxon>
    </lineage>
</organism>
<dbReference type="Proteomes" id="UP000038802">
    <property type="component" value="Unassembled WGS sequence"/>
</dbReference>
<evidence type="ECO:0000313" key="4">
    <source>
        <dbReference type="Proteomes" id="UP000038802"/>
    </source>
</evidence>
<reference evidence="4 5" key="1">
    <citation type="submission" date="2015-03" db="EMBL/GenBank/DDBJ databases">
        <authorList>
            <consortium name="Pathogen Informatics"/>
        </authorList>
    </citation>
    <scope>NUCLEOTIDE SEQUENCE [LARGE SCALE GENOMIC DNA]</scope>
    <source>
        <strain evidence="3 5">G09801536</strain>
        <strain evidence="1 6">G09901357</strain>
        <strain evidence="4">K00500041</strain>
    </source>
</reference>
<protein>
    <submittedName>
        <fullName evidence="2">Uncharacterized protein</fullName>
    </submittedName>
</protein>
<dbReference type="EMBL" id="CSAE01000260">
    <property type="protein sequence ID" value="COV96676.1"/>
    <property type="molecule type" value="Genomic_DNA"/>
</dbReference>
<reference evidence="2" key="2">
    <citation type="submission" date="2015-03" db="EMBL/GenBank/DDBJ databases">
        <authorList>
            <person name="Murphy D."/>
        </authorList>
    </citation>
    <scope>NUCLEOTIDE SEQUENCE [LARGE SCALE GENOMIC DNA]</scope>
    <source>
        <strain evidence="2">K00500041</strain>
    </source>
</reference>
<dbReference type="Proteomes" id="UP000048289">
    <property type="component" value="Unassembled WGS sequence"/>
</dbReference>
<evidence type="ECO:0000313" key="3">
    <source>
        <dbReference type="EMBL" id="COW16787.1"/>
    </source>
</evidence>
<dbReference type="EMBL" id="CFOE01000843">
    <property type="protein sequence ID" value="CFE46341.1"/>
    <property type="molecule type" value="Genomic_DNA"/>
</dbReference>
<name>A0A0U0RLV8_MYCTX</name>
<evidence type="ECO:0000313" key="2">
    <source>
        <dbReference type="EMBL" id="COV96676.1"/>
    </source>
</evidence>
<sequence length="81" mass="8358">MSAVTPIRVGARRLATAAITASVSTTTTGQMVACFWAIPPSATPSTVASTAAKVDPTQIRVARYRSGARTLIHDIDAATTV</sequence>
<dbReference type="Proteomes" id="UP000045842">
    <property type="component" value="Unassembled WGS sequence"/>
</dbReference>